<dbReference type="GO" id="GO:0005886">
    <property type="term" value="C:plasma membrane"/>
    <property type="evidence" value="ECO:0007669"/>
    <property type="project" value="UniProtKB-SubCell"/>
</dbReference>
<keyword evidence="5 10" id="KW-1133">Transmembrane helix</keyword>
<proteinExistence type="predicted"/>
<dbReference type="PANTHER" id="PTHR37461">
    <property type="entry name" value="ANTI-SIGMA-K FACTOR RSKA"/>
    <property type="match status" value="1"/>
</dbReference>
<dbReference type="AlphaFoldDB" id="A0A239F2D9"/>
<dbReference type="GO" id="GO:0006417">
    <property type="term" value="P:regulation of translation"/>
    <property type="evidence" value="ECO:0007669"/>
    <property type="project" value="TreeGrafter"/>
</dbReference>
<evidence type="ECO:0000313" key="12">
    <source>
        <dbReference type="EMBL" id="SNS50274.1"/>
    </source>
</evidence>
<dbReference type="OrthoDB" id="1420916at2"/>
<evidence type="ECO:0000256" key="5">
    <source>
        <dbReference type="ARBA" id="ARBA00022989"/>
    </source>
</evidence>
<evidence type="ECO:0000313" key="13">
    <source>
        <dbReference type="Proteomes" id="UP000198393"/>
    </source>
</evidence>
<organism evidence="12 13">
    <name type="scientific">Ekhidna lutea</name>
    <dbReference type="NCBI Taxonomy" id="447679"/>
    <lineage>
        <taxon>Bacteria</taxon>
        <taxon>Pseudomonadati</taxon>
        <taxon>Bacteroidota</taxon>
        <taxon>Cytophagia</taxon>
        <taxon>Cytophagales</taxon>
        <taxon>Reichenbachiellaceae</taxon>
        <taxon>Ekhidna</taxon>
    </lineage>
</organism>
<keyword evidence="13" id="KW-1185">Reference proteome</keyword>
<dbReference type="Proteomes" id="UP000198393">
    <property type="component" value="Unassembled WGS sequence"/>
</dbReference>
<comment type="subcellular location">
    <subcellularLocation>
        <location evidence="2">Cell membrane</location>
    </subcellularLocation>
    <subcellularLocation>
        <location evidence="1">Membrane</location>
        <topology evidence="1">Single-pass membrane protein</topology>
    </subcellularLocation>
</comment>
<keyword evidence="3" id="KW-1003">Cell membrane</keyword>
<evidence type="ECO:0000256" key="7">
    <source>
        <dbReference type="ARBA" id="ARBA00029829"/>
    </source>
</evidence>
<gene>
    <name evidence="12" type="ORF">SAMN05421640_0420</name>
</gene>
<dbReference type="PANTHER" id="PTHR37461:SF1">
    <property type="entry name" value="ANTI-SIGMA-K FACTOR RSKA"/>
    <property type="match status" value="1"/>
</dbReference>
<evidence type="ECO:0000256" key="6">
    <source>
        <dbReference type="ARBA" id="ARBA00023136"/>
    </source>
</evidence>
<protein>
    <recommendedName>
        <fullName evidence="8">Regulator of SigK</fullName>
    </recommendedName>
    <alternativeName>
        <fullName evidence="7">Sigma-K anti-sigma factor RskA</fullName>
    </alternativeName>
</protein>
<reference evidence="12 13" key="1">
    <citation type="submission" date="2017-06" db="EMBL/GenBank/DDBJ databases">
        <authorList>
            <person name="Kim H.J."/>
            <person name="Triplett B.A."/>
        </authorList>
    </citation>
    <scope>NUCLEOTIDE SEQUENCE [LARGE SCALE GENOMIC DNA]</scope>
    <source>
        <strain evidence="12 13">DSM 19307</strain>
    </source>
</reference>
<evidence type="ECO:0000259" key="11">
    <source>
        <dbReference type="Pfam" id="PF10099"/>
    </source>
</evidence>
<evidence type="ECO:0000256" key="8">
    <source>
        <dbReference type="ARBA" id="ARBA00030803"/>
    </source>
</evidence>
<evidence type="ECO:0000256" key="1">
    <source>
        <dbReference type="ARBA" id="ARBA00004167"/>
    </source>
</evidence>
<dbReference type="EMBL" id="FZPD01000001">
    <property type="protein sequence ID" value="SNS50274.1"/>
    <property type="molecule type" value="Genomic_DNA"/>
</dbReference>
<dbReference type="GO" id="GO:0016989">
    <property type="term" value="F:sigma factor antagonist activity"/>
    <property type="evidence" value="ECO:0007669"/>
    <property type="project" value="TreeGrafter"/>
</dbReference>
<dbReference type="RefSeq" id="WP_089355189.1">
    <property type="nucleotide sequence ID" value="NZ_FZPD01000001.1"/>
</dbReference>
<dbReference type="InterPro" id="IPR041916">
    <property type="entry name" value="Anti_sigma_zinc_sf"/>
</dbReference>
<keyword evidence="6 10" id="KW-0472">Membrane</keyword>
<feature type="coiled-coil region" evidence="9">
    <location>
        <begin position="129"/>
        <end position="163"/>
    </location>
</feature>
<name>A0A239F2D9_EKHLU</name>
<feature type="domain" description="Anti-sigma K factor RskA C-terminal" evidence="11">
    <location>
        <begin position="101"/>
        <end position="261"/>
    </location>
</feature>
<keyword evidence="4 10" id="KW-0812">Transmembrane</keyword>
<evidence type="ECO:0000256" key="3">
    <source>
        <dbReference type="ARBA" id="ARBA00022475"/>
    </source>
</evidence>
<accession>A0A239F2D9</accession>
<dbReference type="InterPro" id="IPR018764">
    <property type="entry name" value="RskA_C"/>
</dbReference>
<dbReference type="InterPro" id="IPR051474">
    <property type="entry name" value="Anti-sigma-K/W_factor"/>
</dbReference>
<feature type="transmembrane region" description="Helical" evidence="10">
    <location>
        <begin position="96"/>
        <end position="119"/>
    </location>
</feature>
<evidence type="ECO:0000256" key="10">
    <source>
        <dbReference type="SAM" id="Phobius"/>
    </source>
</evidence>
<dbReference type="Pfam" id="PF10099">
    <property type="entry name" value="RskA_C"/>
    <property type="match status" value="1"/>
</dbReference>
<keyword evidence="9" id="KW-0175">Coiled coil</keyword>
<evidence type="ECO:0000256" key="4">
    <source>
        <dbReference type="ARBA" id="ARBA00022692"/>
    </source>
</evidence>
<sequence length="269" mass="29590">MNIEEYISSGILEAYVMDQLSAAERAEVEQTAAQHPEIREELDAIELSMETLAFATAVKPPEGMKDKLMQQIGESEKETKKEAPVVPMQSDKSFGVLKYAAAASVFVALASAVMAFTYWKKWQGAEDRLANMIAQNQQFAENYNQVNQQLDNIQDAVAIMNNTSYKRVVMAGTDNSPEAQATVYWNEATADVYLSIQNLKELSQDQQYQLWAIIDGKPVDAGVFDPNSGNFLVQMKNITSGAAAFAVTIEPRGGSENPSLETMQVVGNV</sequence>
<evidence type="ECO:0000256" key="9">
    <source>
        <dbReference type="SAM" id="Coils"/>
    </source>
</evidence>
<evidence type="ECO:0000256" key="2">
    <source>
        <dbReference type="ARBA" id="ARBA00004236"/>
    </source>
</evidence>
<dbReference type="Gene3D" id="1.10.10.1320">
    <property type="entry name" value="Anti-sigma factor, zinc-finger domain"/>
    <property type="match status" value="1"/>
</dbReference>